<reference evidence="1" key="1">
    <citation type="journal article" date="2015" name="Nature">
        <title>Complex archaea that bridge the gap between prokaryotes and eukaryotes.</title>
        <authorList>
            <person name="Spang A."/>
            <person name="Saw J.H."/>
            <person name="Jorgensen S.L."/>
            <person name="Zaremba-Niedzwiedzka K."/>
            <person name="Martijn J."/>
            <person name="Lind A.E."/>
            <person name="van Eijk R."/>
            <person name="Schleper C."/>
            <person name="Guy L."/>
            <person name="Ettema T.J."/>
        </authorList>
    </citation>
    <scope>NUCLEOTIDE SEQUENCE</scope>
</reference>
<dbReference type="AlphaFoldDB" id="A0A0F9AB49"/>
<evidence type="ECO:0000313" key="1">
    <source>
        <dbReference type="EMBL" id="KKK69451.1"/>
    </source>
</evidence>
<sequence length="41" mass="4452">MDLSAQAAQQEKWGAASYYSDDAFAALLVAAYSYCEGEKVE</sequence>
<name>A0A0F9AB49_9ZZZZ</name>
<accession>A0A0F9AB49</accession>
<proteinExistence type="predicted"/>
<gene>
    <name evidence="1" type="ORF">LCGC14_2933920</name>
</gene>
<feature type="non-terminal residue" evidence="1">
    <location>
        <position position="41"/>
    </location>
</feature>
<protein>
    <submittedName>
        <fullName evidence="1">Uncharacterized protein</fullName>
    </submittedName>
</protein>
<dbReference type="EMBL" id="LAZR01058645">
    <property type="protein sequence ID" value="KKK69451.1"/>
    <property type="molecule type" value="Genomic_DNA"/>
</dbReference>
<comment type="caution">
    <text evidence="1">The sequence shown here is derived from an EMBL/GenBank/DDBJ whole genome shotgun (WGS) entry which is preliminary data.</text>
</comment>
<organism evidence="1">
    <name type="scientific">marine sediment metagenome</name>
    <dbReference type="NCBI Taxonomy" id="412755"/>
    <lineage>
        <taxon>unclassified sequences</taxon>
        <taxon>metagenomes</taxon>
        <taxon>ecological metagenomes</taxon>
    </lineage>
</organism>